<dbReference type="Gene3D" id="3.10.50.40">
    <property type="match status" value="1"/>
</dbReference>
<evidence type="ECO:0000256" key="9">
    <source>
        <dbReference type="ARBA" id="ARBA00040743"/>
    </source>
</evidence>
<accession>A0ABT3T2D4</accession>
<evidence type="ECO:0000256" key="12">
    <source>
        <dbReference type="SAM" id="Phobius"/>
    </source>
</evidence>
<evidence type="ECO:0000256" key="8">
    <source>
        <dbReference type="ARBA" id="ARBA00038408"/>
    </source>
</evidence>
<keyword evidence="2" id="KW-1003">Cell membrane</keyword>
<dbReference type="PANTHER" id="PTHR47529">
    <property type="entry name" value="PEPTIDYL-PROLYL CIS-TRANS ISOMERASE D"/>
    <property type="match status" value="1"/>
</dbReference>
<comment type="subcellular location">
    <subcellularLocation>
        <location evidence="1">Cell inner membrane</location>
        <topology evidence="1">Single-pass type II membrane protein</topology>
        <orientation evidence="1">Periplasmic side</orientation>
    </subcellularLocation>
</comment>
<dbReference type="PROSITE" id="PS01096">
    <property type="entry name" value="PPIC_PPIASE_1"/>
    <property type="match status" value="1"/>
</dbReference>
<keyword evidence="3" id="KW-0997">Cell inner membrane</keyword>
<organism evidence="14 15">
    <name type="scientific">Candidatus Marimicrobium litorale</name>
    <dbReference type="NCBI Taxonomy" id="2518991"/>
    <lineage>
        <taxon>Bacteria</taxon>
        <taxon>Pseudomonadati</taxon>
        <taxon>Pseudomonadota</taxon>
        <taxon>Gammaproteobacteria</taxon>
        <taxon>Cellvibrionales</taxon>
        <taxon>Halieaceae</taxon>
        <taxon>Marimicrobium</taxon>
    </lineage>
</organism>
<dbReference type="RefSeq" id="WP_279248170.1">
    <property type="nucleotide sequence ID" value="NZ_SHNO01000001.1"/>
</dbReference>
<feature type="domain" description="PpiC" evidence="13">
    <location>
        <begin position="263"/>
        <end position="359"/>
    </location>
</feature>
<dbReference type="SUPFAM" id="SSF54534">
    <property type="entry name" value="FKBP-like"/>
    <property type="match status" value="1"/>
</dbReference>
<gene>
    <name evidence="14" type="ORF">EYC82_03530</name>
</gene>
<evidence type="ECO:0000256" key="6">
    <source>
        <dbReference type="ARBA" id="ARBA00023136"/>
    </source>
</evidence>
<dbReference type="InterPro" id="IPR052029">
    <property type="entry name" value="PpiD_chaperone"/>
</dbReference>
<dbReference type="PANTHER" id="PTHR47529:SF1">
    <property type="entry name" value="PERIPLASMIC CHAPERONE PPID"/>
    <property type="match status" value="1"/>
</dbReference>
<keyword evidence="7" id="KW-0143">Chaperone</keyword>
<evidence type="ECO:0000256" key="10">
    <source>
        <dbReference type="ARBA" id="ARBA00042775"/>
    </source>
</evidence>
<dbReference type="GO" id="GO:0016853">
    <property type="term" value="F:isomerase activity"/>
    <property type="evidence" value="ECO:0007669"/>
    <property type="project" value="UniProtKB-KW"/>
</dbReference>
<evidence type="ECO:0000256" key="4">
    <source>
        <dbReference type="ARBA" id="ARBA00022692"/>
    </source>
</evidence>
<keyword evidence="4 12" id="KW-0812">Transmembrane</keyword>
<evidence type="ECO:0000313" key="15">
    <source>
        <dbReference type="Proteomes" id="UP001143304"/>
    </source>
</evidence>
<keyword evidence="11 14" id="KW-0413">Isomerase</keyword>
<evidence type="ECO:0000259" key="13">
    <source>
        <dbReference type="PROSITE" id="PS50198"/>
    </source>
</evidence>
<dbReference type="Pfam" id="PF00639">
    <property type="entry name" value="Rotamase"/>
    <property type="match status" value="1"/>
</dbReference>
<feature type="transmembrane region" description="Helical" evidence="12">
    <location>
        <begin position="12"/>
        <end position="30"/>
    </location>
</feature>
<evidence type="ECO:0000256" key="2">
    <source>
        <dbReference type="ARBA" id="ARBA00022475"/>
    </source>
</evidence>
<dbReference type="Gene3D" id="1.10.4030.10">
    <property type="entry name" value="Porin chaperone SurA, peptide-binding domain"/>
    <property type="match status" value="1"/>
</dbReference>
<comment type="similarity">
    <text evidence="8">Belongs to the PpiD chaperone family.</text>
</comment>
<evidence type="ECO:0000256" key="7">
    <source>
        <dbReference type="ARBA" id="ARBA00023186"/>
    </source>
</evidence>
<dbReference type="Proteomes" id="UP001143304">
    <property type="component" value="Unassembled WGS sequence"/>
</dbReference>
<dbReference type="EMBL" id="SHNO01000001">
    <property type="protein sequence ID" value="MCX2976420.1"/>
    <property type="molecule type" value="Genomic_DNA"/>
</dbReference>
<evidence type="ECO:0000256" key="5">
    <source>
        <dbReference type="ARBA" id="ARBA00022989"/>
    </source>
</evidence>
<keyword evidence="5 12" id="KW-1133">Transmembrane helix</keyword>
<dbReference type="InterPro" id="IPR046357">
    <property type="entry name" value="PPIase_dom_sf"/>
</dbReference>
<evidence type="ECO:0000256" key="1">
    <source>
        <dbReference type="ARBA" id="ARBA00004382"/>
    </source>
</evidence>
<comment type="caution">
    <text evidence="14">The sequence shown here is derived from an EMBL/GenBank/DDBJ whole genome shotgun (WGS) entry which is preliminary data.</text>
</comment>
<proteinExistence type="inferred from homology"/>
<dbReference type="InterPro" id="IPR023058">
    <property type="entry name" value="PPIase_PpiC_CS"/>
</dbReference>
<evidence type="ECO:0000256" key="3">
    <source>
        <dbReference type="ARBA" id="ARBA00022519"/>
    </source>
</evidence>
<sequence>MLQSIRQSTKGTTAKIIIGLIVISFAFFGIQSILVDGGGNAVAEVNGEPVSPNELNQAVLAQQQRLISRFGDQLDPSMLERSRIEPRALDELINRKLLVQAAESMQLAISEPEIGSIVADMEQFQVDGVFSPERYKMMISQAGYSPGSYKLLLRNDLLINQMSAGLAGSEFVTQAEMDISASILAEQRDFSYFTIPGEAIGDAEAVSEAEIESYYAANETLFRTKESVDVDYIELEIDDFRQSVEESVLREAYELGLEDAVLQDESRVSHILFQDSGEAELLQRVEDAQDRLAKGEAFAVLAEDISDDVGSADRGGDLGYTSGAMFPDNMEAAIAALEPGFVSEPVETSAGTHLLLVTERKAAKVTTFEEMRAELEERVSGEDARSELLRTVETLRDLSFNAEDLEGPAADLDLQVLREEGVIRGDADSLFASAALNEAAFSDDVLVAGHNSEVFELSGGRFVVLRVRKHDLPQLLPVDTFRDQILVAVQREKAIAEMTRQASASLKLLREGETVSDVAQALGYEVLIELGVDRKNSAAPVDVLSHAFQMAAPSGASATVDFFISPVGNAVVIELQRVEPGKLAMLPEAERTQLGQMLTNEQGGVVFREFQRQLRNNAEITAL</sequence>
<evidence type="ECO:0000313" key="14">
    <source>
        <dbReference type="EMBL" id="MCX2976420.1"/>
    </source>
</evidence>
<keyword evidence="11" id="KW-0697">Rotamase</keyword>
<dbReference type="SUPFAM" id="SSF109998">
    <property type="entry name" value="Triger factor/SurA peptide-binding domain-like"/>
    <property type="match status" value="1"/>
</dbReference>
<dbReference type="Pfam" id="PF13624">
    <property type="entry name" value="SurA_N_3"/>
    <property type="match status" value="1"/>
</dbReference>
<protein>
    <recommendedName>
        <fullName evidence="9">Periplasmic chaperone PpiD</fullName>
    </recommendedName>
    <alternativeName>
        <fullName evidence="10">Periplasmic folding chaperone</fullName>
    </alternativeName>
</protein>
<keyword evidence="6 12" id="KW-0472">Membrane</keyword>
<reference evidence="14" key="1">
    <citation type="submission" date="2019-02" db="EMBL/GenBank/DDBJ databases">
        <authorList>
            <person name="Li S.-H."/>
        </authorList>
    </citation>
    <scope>NUCLEOTIDE SEQUENCE</scope>
    <source>
        <strain evidence="14">IMCC11814</strain>
    </source>
</reference>
<dbReference type="InterPro" id="IPR027304">
    <property type="entry name" value="Trigger_fact/SurA_dom_sf"/>
</dbReference>
<keyword evidence="15" id="KW-1185">Reference proteome</keyword>
<dbReference type="InterPro" id="IPR000297">
    <property type="entry name" value="PPIase_PpiC"/>
</dbReference>
<evidence type="ECO:0000256" key="11">
    <source>
        <dbReference type="PROSITE-ProRule" id="PRU00278"/>
    </source>
</evidence>
<dbReference type="PROSITE" id="PS50198">
    <property type="entry name" value="PPIC_PPIASE_2"/>
    <property type="match status" value="1"/>
</dbReference>
<name>A0ABT3T2D4_9GAMM</name>